<name>A0A5J6QHJ2_9GAMM</name>
<dbReference type="InterPro" id="IPR006750">
    <property type="entry name" value="YdcZ"/>
</dbReference>
<feature type="transmembrane region" description="Helical" evidence="1">
    <location>
        <begin position="135"/>
        <end position="152"/>
    </location>
</feature>
<keyword evidence="1" id="KW-1133">Transmembrane helix</keyword>
<feature type="transmembrane region" description="Helical" evidence="1">
    <location>
        <begin position="74"/>
        <end position="94"/>
    </location>
</feature>
<dbReference type="GO" id="GO:0005886">
    <property type="term" value="C:plasma membrane"/>
    <property type="evidence" value="ECO:0007669"/>
    <property type="project" value="TreeGrafter"/>
</dbReference>
<gene>
    <name evidence="2" type="ORF">FXN65_09075</name>
</gene>
<feature type="transmembrane region" description="Helical" evidence="1">
    <location>
        <begin position="40"/>
        <end position="62"/>
    </location>
</feature>
<dbReference type="Pfam" id="PF04657">
    <property type="entry name" value="DMT_YdcZ"/>
    <property type="match status" value="1"/>
</dbReference>
<reference evidence="2 3" key="1">
    <citation type="submission" date="2019-08" db="EMBL/GenBank/DDBJ databases">
        <title>Whole-genome Sequencing of e-waste polymer degrading bacterium Pseudomonas sp. strain PE08.</title>
        <authorList>
            <person name="Kirdat K."/>
            <person name="Debbarma P."/>
            <person name="Narawade N."/>
            <person name="Suyal D."/>
            <person name="Thorat V."/>
            <person name="Shouche Y."/>
            <person name="Goel R."/>
            <person name="Yadav A."/>
        </authorList>
    </citation>
    <scope>NUCLEOTIDE SEQUENCE [LARGE SCALE GENOMIC DNA]</scope>
    <source>
        <strain evidence="2 3">PE08</strain>
    </source>
</reference>
<keyword evidence="3" id="KW-1185">Reference proteome</keyword>
<proteinExistence type="predicted"/>
<dbReference type="PANTHER" id="PTHR34821:SF2">
    <property type="entry name" value="INNER MEMBRANE PROTEIN YDCZ"/>
    <property type="match status" value="1"/>
</dbReference>
<evidence type="ECO:0000313" key="3">
    <source>
        <dbReference type="Proteomes" id="UP000327179"/>
    </source>
</evidence>
<evidence type="ECO:0000313" key="2">
    <source>
        <dbReference type="EMBL" id="QEY62218.1"/>
    </source>
</evidence>
<feature type="transmembrane region" description="Helical" evidence="1">
    <location>
        <begin position="100"/>
        <end position="123"/>
    </location>
</feature>
<keyword evidence="1" id="KW-0812">Transmembrane</keyword>
<keyword evidence="1" id="KW-0472">Membrane</keyword>
<sequence>MPSIQTLLLLLLALGAGAVVPLQAGTNALLGRGLGHPLWATLVSLLVSIAVLLPLLLALRVPMPSFAFAAKAPIWVWSGGTYGVCFISLALILAPKLGVSGFVAAAVAGQMLASLALDHFGLMGLTERPLNPGKALGALLLVAGVVVLQVFSSEVAPVVQRAGA</sequence>
<protein>
    <submittedName>
        <fullName evidence="2">DMT family transporter</fullName>
    </submittedName>
</protein>
<dbReference type="PANTHER" id="PTHR34821">
    <property type="entry name" value="INNER MEMBRANE PROTEIN YDCZ"/>
    <property type="match status" value="1"/>
</dbReference>
<dbReference type="KEGG" id="plal:FXN65_09075"/>
<dbReference type="AlphaFoldDB" id="A0A5J6QHJ2"/>
<dbReference type="EMBL" id="CP043311">
    <property type="protein sequence ID" value="QEY62218.1"/>
    <property type="molecule type" value="Genomic_DNA"/>
</dbReference>
<organism evidence="2 3">
    <name type="scientific">Metapseudomonas lalkuanensis</name>
    <dbReference type="NCBI Taxonomy" id="2604832"/>
    <lineage>
        <taxon>Bacteria</taxon>
        <taxon>Pseudomonadati</taxon>
        <taxon>Pseudomonadota</taxon>
        <taxon>Gammaproteobacteria</taxon>
        <taxon>Pseudomonadales</taxon>
        <taxon>Pseudomonadaceae</taxon>
        <taxon>Metapseudomonas</taxon>
    </lineage>
</organism>
<dbReference type="RefSeq" id="WP_151132759.1">
    <property type="nucleotide sequence ID" value="NZ_CP043311.1"/>
</dbReference>
<accession>A0A5J6QHJ2</accession>
<dbReference type="Proteomes" id="UP000327179">
    <property type="component" value="Chromosome"/>
</dbReference>
<evidence type="ECO:0000256" key="1">
    <source>
        <dbReference type="SAM" id="Phobius"/>
    </source>
</evidence>